<dbReference type="InterPro" id="IPR041629">
    <property type="entry name" value="SCP_3"/>
</dbReference>
<name>A0A7Y0TYF7_9ACTO</name>
<dbReference type="EMBL" id="VSZY01000001">
    <property type="protein sequence ID" value="MCU9968085.1"/>
    <property type="molecule type" value="Genomic_DNA"/>
</dbReference>
<evidence type="ECO:0000313" key="3">
    <source>
        <dbReference type="EMBL" id="NMW94248.1"/>
    </source>
</evidence>
<gene>
    <name evidence="2" type="ORF">FYZ43_01315</name>
    <name evidence="3" type="ORF">HHJ74_11325</name>
</gene>
<reference evidence="2 5" key="1">
    <citation type="submission" date="2019-08" db="EMBL/GenBank/DDBJ databases">
        <title>Comparison of rpoB and gyrB Sequences from Mobiluncus Species and Development of a Multiplex PCR Method for Clinical Detection of Mobiluncus curtisii and Mobiluncus mulieris.</title>
        <authorList>
            <person name="Yang L."/>
            <person name="Shen Y."/>
            <person name="Xu G."/>
            <person name="Shu L.-B."/>
            <person name="Hu J."/>
            <person name="Zhang R."/>
            <person name="Wang Y."/>
            <person name="Zhou H.-W."/>
            <person name="Zhang X."/>
        </authorList>
    </citation>
    <scope>NUCLEOTIDE SEQUENCE [LARGE SCALE GENOMIC DNA]</scope>
    <source>
        <strain evidence="2 5">M26</strain>
    </source>
</reference>
<dbReference type="Pfam" id="PF17844">
    <property type="entry name" value="SCP_3"/>
    <property type="match status" value="1"/>
</dbReference>
<evidence type="ECO:0000259" key="1">
    <source>
        <dbReference type="Pfam" id="PF17844"/>
    </source>
</evidence>
<comment type="caution">
    <text evidence="3">The sequence shown here is derived from an EMBL/GenBank/DDBJ whole genome shotgun (WGS) entry which is preliminary data.</text>
</comment>
<dbReference type="Gene3D" id="3.30.1050.40">
    <property type="match status" value="1"/>
</dbReference>
<sequence>MIPGSGLMGIMAKKIADDQGYAALCAYISAIAAGTLAGNSPHDANEAGTSGAVPRNTVAMAVRWTLQVLAERAPGHAVEVRVPPFGAVQVMAGTAHRRGTPPAVVEMSPSTWLALAVGRLCWADALGANQISASGERADLSELLPLNQDYGHISQLTQ</sequence>
<accession>A0A7Y0TYF7</accession>
<evidence type="ECO:0000313" key="5">
    <source>
        <dbReference type="Proteomes" id="UP001209486"/>
    </source>
</evidence>
<dbReference type="AlphaFoldDB" id="A0A7Y0TYF7"/>
<dbReference type="Proteomes" id="UP001209486">
    <property type="component" value="Unassembled WGS sequence"/>
</dbReference>
<organism evidence="3 4">
    <name type="scientific">Mobiluncus mulieris</name>
    <dbReference type="NCBI Taxonomy" id="2052"/>
    <lineage>
        <taxon>Bacteria</taxon>
        <taxon>Bacillati</taxon>
        <taxon>Actinomycetota</taxon>
        <taxon>Actinomycetes</taxon>
        <taxon>Actinomycetales</taxon>
        <taxon>Actinomycetaceae</taxon>
        <taxon>Mobiluncus</taxon>
    </lineage>
</organism>
<reference evidence="3 4" key="2">
    <citation type="submission" date="2020-04" db="EMBL/GenBank/DDBJ databases">
        <title>Antimicrobial susceptibility and clonality of vaginal-derived multi-drug resistant Mobiluncus isolates in China.</title>
        <authorList>
            <person name="Zhang X."/>
        </authorList>
    </citation>
    <scope>NUCLEOTIDE SEQUENCE [LARGE SCALE GENOMIC DNA]</scope>
    <source>
        <strain evidence="3 4">7</strain>
    </source>
</reference>
<proteinExistence type="predicted"/>
<feature type="domain" description="Bacterial SCP orthologue" evidence="1">
    <location>
        <begin position="55"/>
        <end position="146"/>
    </location>
</feature>
<evidence type="ECO:0000313" key="2">
    <source>
        <dbReference type="EMBL" id="MCU9968085.1"/>
    </source>
</evidence>
<dbReference type="OrthoDB" id="8481083at2"/>
<dbReference type="EMBL" id="JABCUV010000031">
    <property type="protein sequence ID" value="NMW94248.1"/>
    <property type="molecule type" value="Genomic_DNA"/>
</dbReference>
<protein>
    <recommendedName>
        <fullName evidence="1">Bacterial SCP orthologue domain-containing protein</fullName>
    </recommendedName>
</protein>
<dbReference type="Proteomes" id="UP000582487">
    <property type="component" value="Unassembled WGS sequence"/>
</dbReference>
<evidence type="ECO:0000313" key="4">
    <source>
        <dbReference type="Proteomes" id="UP000582487"/>
    </source>
</evidence>